<dbReference type="Proteomes" id="UP000033202">
    <property type="component" value="Unassembled WGS sequence"/>
</dbReference>
<name>A0A0E9MRT9_9SPHN</name>
<evidence type="ECO:0000313" key="3">
    <source>
        <dbReference type="EMBL" id="GAO40203.1"/>
    </source>
</evidence>
<evidence type="ECO:0000256" key="1">
    <source>
        <dbReference type="SAM" id="Phobius"/>
    </source>
</evidence>
<dbReference type="InterPro" id="IPR051599">
    <property type="entry name" value="Cell_Envelope_Assoc"/>
</dbReference>
<proteinExistence type="predicted"/>
<keyword evidence="1" id="KW-0472">Membrane</keyword>
<evidence type="ECO:0000313" key="4">
    <source>
        <dbReference type="Proteomes" id="UP000033202"/>
    </source>
</evidence>
<gene>
    <name evidence="3" type="ORF">SCH01S_45_00460</name>
</gene>
<evidence type="ECO:0000259" key="2">
    <source>
        <dbReference type="Pfam" id="PF02698"/>
    </source>
</evidence>
<protein>
    <recommendedName>
        <fullName evidence="2">DUF218 domain-containing protein</fullName>
    </recommendedName>
</protein>
<dbReference type="AlphaFoldDB" id="A0A0E9MRT9"/>
<dbReference type="PANTHER" id="PTHR30336:SF4">
    <property type="entry name" value="ENVELOPE BIOGENESIS FACTOR ELYC"/>
    <property type="match status" value="1"/>
</dbReference>
<keyword evidence="1" id="KW-1133">Transmembrane helix</keyword>
<reference evidence="3 4" key="1">
    <citation type="submission" date="2015-04" db="EMBL/GenBank/DDBJ databases">
        <title>Whole genome shotgun sequence of Sphingomonas changbaiensis NBRC 104936.</title>
        <authorList>
            <person name="Katano-Makiyama Y."/>
            <person name="Hosoyama A."/>
            <person name="Hashimoto M."/>
            <person name="Noguchi M."/>
            <person name="Tsuchikane K."/>
            <person name="Ohji S."/>
            <person name="Yamazoe A."/>
            <person name="Ichikawa N."/>
            <person name="Kimura A."/>
            <person name="Fujita N."/>
        </authorList>
    </citation>
    <scope>NUCLEOTIDE SEQUENCE [LARGE SCALE GENOMIC DNA]</scope>
    <source>
        <strain evidence="3 4">NBRC 104936</strain>
    </source>
</reference>
<dbReference type="InterPro" id="IPR003848">
    <property type="entry name" value="DUF218"/>
</dbReference>
<dbReference type="CDD" id="cd06259">
    <property type="entry name" value="YdcF-like"/>
    <property type="match status" value="1"/>
</dbReference>
<comment type="caution">
    <text evidence="3">The sequence shown here is derived from an EMBL/GenBank/DDBJ whole genome shotgun (WGS) entry which is preliminary data.</text>
</comment>
<feature type="transmembrane region" description="Helical" evidence="1">
    <location>
        <begin position="6"/>
        <end position="24"/>
    </location>
</feature>
<organism evidence="3 4">
    <name type="scientific">Sphingomonas changbaiensis NBRC 104936</name>
    <dbReference type="NCBI Taxonomy" id="1219043"/>
    <lineage>
        <taxon>Bacteria</taxon>
        <taxon>Pseudomonadati</taxon>
        <taxon>Pseudomonadota</taxon>
        <taxon>Alphaproteobacteria</taxon>
        <taxon>Sphingomonadales</taxon>
        <taxon>Sphingomonadaceae</taxon>
        <taxon>Sphingomonas</taxon>
    </lineage>
</organism>
<dbReference type="Pfam" id="PF02698">
    <property type="entry name" value="DUF218"/>
    <property type="match status" value="1"/>
</dbReference>
<keyword evidence="1" id="KW-0812">Transmembrane</keyword>
<dbReference type="RefSeq" id="WP_046349003.1">
    <property type="nucleotide sequence ID" value="NZ_BBWU01000045.1"/>
</dbReference>
<dbReference type="GO" id="GO:0000270">
    <property type="term" value="P:peptidoglycan metabolic process"/>
    <property type="evidence" value="ECO:0007669"/>
    <property type="project" value="TreeGrafter"/>
</dbReference>
<dbReference type="STRING" id="1219043.SCH01S_45_00460"/>
<dbReference type="GO" id="GO:0043164">
    <property type="term" value="P:Gram-negative-bacterium-type cell wall biogenesis"/>
    <property type="evidence" value="ECO:0007669"/>
    <property type="project" value="TreeGrafter"/>
</dbReference>
<dbReference type="GO" id="GO:0005886">
    <property type="term" value="C:plasma membrane"/>
    <property type="evidence" value="ECO:0007669"/>
    <property type="project" value="TreeGrafter"/>
</dbReference>
<accession>A0A0E9MRT9</accession>
<keyword evidence="4" id="KW-1185">Reference proteome</keyword>
<sequence length="176" mass="20151">MIRRIVSALVLIWVIGFVFFVGLLPRPAGDQRTDGIIVLTGGPNRIEHGLMLMREGKAKRMLVSGVNMEVARRDFLKLFRPPLPLFDCCIDLGHEAVDTRSNAAESADWIEKHHYRSIRLVTTDWHMRRARFELRQALPEHVTIVTDAVHSEPDLKVLLTEYHKYLLRRAAALAGY</sequence>
<feature type="domain" description="DUF218" evidence="2">
    <location>
        <begin position="34"/>
        <end position="142"/>
    </location>
</feature>
<dbReference type="PANTHER" id="PTHR30336">
    <property type="entry name" value="INNER MEMBRANE PROTEIN, PROBABLE PERMEASE"/>
    <property type="match status" value="1"/>
</dbReference>
<dbReference type="EMBL" id="BBWU01000045">
    <property type="protein sequence ID" value="GAO40203.1"/>
    <property type="molecule type" value="Genomic_DNA"/>
</dbReference>
<dbReference type="OrthoDB" id="9812311at2"/>